<dbReference type="RefSeq" id="WP_225323861.1">
    <property type="nucleotide sequence ID" value="NZ_JAEKMV010000003.1"/>
</dbReference>
<dbReference type="AlphaFoldDB" id="A0AAE4RD79"/>
<protein>
    <submittedName>
        <fullName evidence="2">Alpha/beta hydrolase</fullName>
    </submittedName>
</protein>
<evidence type="ECO:0000313" key="3">
    <source>
        <dbReference type="Proteomes" id="UP001187143"/>
    </source>
</evidence>
<dbReference type="Pfam" id="PF12697">
    <property type="entry name" value="Abhydrolase_6"/>
    <property type="match status" value="1"/>
</dbReference>
<dbReference type="SUPFAM" id="SSF53474">
    <property type="entry name" value="alpha/beta-Hydrolases"/>
    <property type="match status" value="1"/>
</dbReference>
<dbReference type="EMBL" id="JAWLLD010000001">
    <property type="protein sequence ID" value="MDV7011047.1"/>
    <property type="molecule type" value="Genomic_DNA"/>
</dbReference>
<dbReference type="InterPro" id="IPR029058">
    <property type="entry name" value="AB_hydrolase_fold"/>
</dbReference>
<accession>A0AAE4RD79</accession>
<name>A0AAE4RD79_MYCIT</name>
<keyword evidence="2" id="KW-0378">Hydrolase</keyword>
<feature type="domain" description="AB hydrolase-1" evidence="1">
    <location>
        <begin position="23"/>
        <end position="242"/>
    </location>
</feature>
<gene>
    <name evidence="2" type="ORF">R4F53_01850</name>
</gene>
<dbReference type="PANTHER" id="PTHR37017">
    <property type="entry name" value="AB HYDROLASE-1 DOMAIN-CONTAINING PROTEIN-RELATED"/>
    <property type="match status" value="1"/>
</dbReference>
<organism evidence="2 3">
    <name type="scientific">Mycobacterium intracellulare</name>
    <dbReference type="NCBI Taxonomy" id="1767"/>
    <lineage>
        <taxon>Bacteria</taxon>
        <taxon>Bacillati</taxon>
        <taxon>Actinomycetota</taxon>
        <taxon>Actinomycetes</taxon>
        <taxon>Mycobacteriales</taxon>
        <taxon>Mycobacteriaceae</taxon>
        <taxon>Mycobacterium</taxon>
        <taxon>Mycobacterium avium complex (MAC)</taxon>
    </lineage>
</organism>
<dbReference type="Gene3D" id="3.40.50.1820">
    <property type="entry name" value="alpha/beta hydrolase"/>
    <property type="match status" value="1"/>
</dbReference>
<comment type="caution">
    <text evidence="2">The sequence shown here is derived from an EMBL/GenBank/DDBJ whole genome shotgun (WGS) entry which is preliminary data.</text>
</comment>
<evidence type="ECO:0000313" key="2">
    <source>
        <dbReference type="EMBL" id="MDV7011047.1"/>
    </source>
</evidence>
<dbReference type="InterPro" id="IPR052897">
    <property type="entry name" value="Sec-Metab_Biosynth_Hydrolase"/>
</dbReference>
<dbReference type="PANTHER" id="PTHR37017:SF11">
    <property type="entry name" value="ESTERASE_LIPASE_THIOESTERASE DOMAIN-CONTAINING PROTEIN"/>
    <property type="match status" value="1"/>
</dbReference>
<sequence>MAPGRTRNRYSTLPHRTVTLFALLHGGLHYGSCWDAVTTELARRGHRVIAPDLPVDDDSAGALKWAQVAIAAIEREADGASDDVVVVAHSISGLCAPVIATLYPVRRMVFVGGLLPVPGQSFVEHLAANPDAITFPEPQEQGTGPFGLTWESVREGFYHDCPESMARHAFSELRHQSFTVFTERCPISRWPDTPSTYVLMRDDRAVGESWARRNAIGRIGARVVELDGGHSPFFARPAELSAVLLSLGDPDINGDRGPISTA</sequence>
<evidence type="ECO:0000259" key="1">
    <source>
        <dbReference type="Pfam" id="PF12697"/>
    </source>
</evidence>
<dbReference type="GO" id="GO:0016787">
    <property type="term" value="F:hydrolase activity"/>
    <property type="evidence" value="ECO:0007669"/>
    <property type="project" value="UniProtKB-KW"/>
</dbReference>
<proteinExistence type="predicted"/>
<reference evidence="2" key="1">
    <citation type="submission" date="2023-10" db="EMBL/GenBank/DDBJ databases">
        <title>Characterization and genome sequence of Mycobacterium intracellulare ABSURDO, a novel pathogenic isolate with three colony morphotypes that vary in growth and acid-fastness.</title>
        <authorList>
            <person name="Jude B.A."/>
            <person name="Robinson R.T."/>
        </authorList>
    </citation>
    <scope>NUCLEOTIDE SEQUENCE</scope>
    <source>
        <strain evidence="2">ABSURDO Component B</strain>
    </source>
</reference>
<dbReference type="InterPro" id="IPR000073">
    <property type="entry name" value="AB_hydrolase_1"/>
</dbReference>
<dbReference type="Proteomes" id="UP001187143">
    <property type="component" value="Unassembled WGS sequence"/>
</dbReference>